<name>A0A835CUE0_APHGI</name>
<evidence type="ECO:0000313" key="2">
    <source>
        <dbReference type="Proteomes" id="UP000639338"/>
    </source>
</evidence>
<dbReference type="OrthoDB" id="416741at2759"/>
<sequence>MINNLAATFDDISLIELQLNVNIFVNHSELTLTPTNTYATMNHHYNSNLNSNSMEVCTSSGVDGGAPSSLTFSNIIEGDWQIVTPKYRSLQEVYIVIKVGHEMNPMSPFSTDMPNYSEYYKEKHKVI</sequence>
<gene>
    <name evidence="1" type="ORF">HCN44_009072</name>
</gene>
<comment type="caution">
    <text evidence="1">The sequence shown here is derived from an EMBL/GenBank/DDBJ whole genome shotgun (WGS) entry which is preliminary data.</text>
</comment>
<accession>A0A835CUE0</accession>
<dbReference type="AlphaFoldDB" id="A0A835CUE0"/>
<organism evidence="1 2">
    <name type="scientific">Aphidius gifuensis</name>
    <name type="common">Parasitoid wasp</name>
    <dbReference type="NCBI Taxonomy" id="684658"/>
    <lineage>
        <taxon>Eukaryota</taxon>
        <taxon>Metazoa</taxon>
        <taxon>Ecdysozoa</taxon>
        <taxon>Arthropoda</taxon>
        <taxon>Hexapoda</taxon>
        <taxon>Insecta</taxon>
        <taxon>Pterygota</taxon>
        <taxon>Neoptera</taxon>
        <taxon>Endopterygota</taxon>
        <taxon>Hymenoptera</taxon>
        <taxon>Apocrita</taxon>
        <taxon>Ichneumonoidea</taxon>
        <taxon>Braconidae</taxon>
        <taxon>Aphidiinae</taxon>
        <taxon>Aphidius</taxon>
    </lineage>
</organism>
<dbReference type="Proteomes" id="UP000639338">
    <property type="component" value="Unassembled WGS sequence"/>
</dbReference>
<dbReference type="Gene3D" id="2.170.260.10">
    <property type="entry name" value="paz domain"/>
    <property type="match status" value="1"/>
</dbReference>
<dbReference type="EMBL" id="JACMRX010000002">
    <property type="protein sequence ID" value="KAF7996034.1"/>
    <property type="molecule type" value="Genomic_DNA"/>
</dbReference>
<reference evidence="1 2" key="1">
    <citation type="submission" date="2020-08" db="EMBL/GenBank/DDBJ databases">
        <title>Aphidius gifuensis genome sequencing and assembly.</title>
        <authorList>
            <person name="Du Z."/>
        </authorList>
    </citation>
    <scope>NUCLEOTIDE SEQUENCE [LARGE SCALE GENOMIC DNA]</scope>
    <source>
        <strain evidence="1">YNYX2018</strain>
        <tissue evidence="1">Adults</tissue>
    </source>
</reference>
<proteinExistence type="predicted"/>
<keyword evidence="2" id="KW-1185">Reference proteome</keyword>
<protein>
    <submittedName>
        <fullName evidence="1">Uncharacterized protein</fullName>
    </submittedName>
</protein>
<evidence type="ECO:0000313" key="1">
    <source>
        <dbReference type="EMBL" id="KAF7996034.1"/>
    </source>
</evidence>